<dbReference type="OrthoDB" id="505353at2"/>
<dbReference type="InterPro" id="IPR013424">
    <property type="entry name" value="Ice-binding_C"/>
</dbReference>
<keyword evidence="1" id="KW-0732">Signal</keyword>
<comment type="caution">
    <text evidence="2">The sequence shown here is derived from an EMBL/GenBank/DDBJ whole genome shotgun (WGS) entry which is preliminary data.</text>
</comment>
<dbReference type="RefSeq" id="WP_127082373.1">
    <property type="nucleotide sequence ID" value="NZ_RSCL01000009.1"/>
</dbReference>
<sequence length="341" mass="37489">MANNSVNRFASLIFGTVLSLGAAVGAAPAKALTVISEPSLNESWSFSFKDYSIEHQGGAVIDLNVGYKYKNGIGKTDPFEYPEFTQLYNYIDNYLVTYPNETDFWEILNKNLVTDLLTKPIPTTFGFDYKLADVVDNLTVDIDVKPGSSGINIPRSSTVTGTPGSTVQLDESWNFAFKNYPIQHQGGAVINLDVSYDYKDGIGKTDPFEYPEFTQIYNYIDKFLVQYPNETDFWEILNKNLVSNLLTKPIPTAFGFDYKLADVVDNLSVKIDVLPGSSGINIARSSQVTGIPTKSASVKPISVPEPGLIVALGVIALAGLMRRRKLATDTTDVTDRGIIMD</sequence>
<evidence type="ECO:0008006" key="4">
    <source>
        <dbReference type="Google" id="ProtNLM"/>
    </source>
</evidence>
<reference evidence="2" key="1">
    <citation type="submission" date="2018-12" db="EMBL/GenBank/DDBJ databases">
        <authorList>
            <person name="Will S."/>
            <person name="Neumann-Schaal M."/>
            <person name="Henke P."/>
        </authorList>
    </citation>
    <scope>NUCLEOTIDE SEQUENCE</scope>
    <source>
        <strain evidence="2">PCC 7102</strain>
    </source>
</reference>
<evidence type="ECO:0000313" key="2">
    <source>
        <dbReference type="EMBL" id="RUT05122.1"/>
    </source>
</evidence>
<accession>A0A3S1IZP5</accession>
<gene>
    <name evidence="2" type="ORF">DSM106972_039430</name>
</gene>
<feature type="chain" id="PRO_5030083073" description="PEP-CTERM protein-sorting domain-containing protein" evidence="1">
    <location>
        <begin position="23"/>
        <end position="341"/>
    </location>
</feature>
<dbReference type="Proteomes" id="UP000271624">
    <property type="component" value="Unassembled WGS sequence"/>
</dbReference>
<dbReference type="EMBL" id="RSCL01000009">
    <property type="protein sequence ID" value="RUT05122.1"/>
    <property type="molecule type" value="Genomic_DNA"/>
</dbReference>
<dbReference type="AlphaFoldDB" id="A0A3S1IZP5"/>
<dbReference type="NCBIfam" id="TIGR02595">
    <property type="entry name" value="PEP_CTERM"/>
    <property type="match status" value="1"/>
</dbReference>
<evidence type="ECO:0000313" key="3">
    <source>
        <dbReference type="Proteomes" id="UP000271624"/>
    </source>
</evidence>
<protein>
    <recommendedName>
        <fullName evidence="4">PEP-CTERM protein-sorting domain-containing protein</fullName>
    </recommendedName>
</protein>
<organism evidence="2 3">
    <name type="scientific">Dulcicalothrix desertica PCC 7102</name>
    <dbReference type="NCBI Taxonomy" id="232991"/>
    <lineage>
        <taxon>Bacteria</taxon>
        <taxon>Bacillati</taxon>
        <taxon>Cyanobacteriota</taxon>
        <taxon>Cyanophyceae</taxon>
        <taxon>Nostocales</taxon>
        <taxon>Calotrichaceae</taxon>
        <taxon>Dulcicalothrix</taxon>
    </lineage>
</organism>
<reference evidence="2" key="2">
    <citation type="journal article" date="2019" name="Genome Biol. Evol.">
        <title>Day and night: Metabolic profiles and evolutionary relationships of six axenic non-marine cyanobacteria.</title>
        <authorList>
            <person name="Will S.E."/>
            <person name="Henke P."/>
            <person name="Boedeker C."/>
            <person name="Huang S."/>
            <person name="Brinkmann H."/>
            <person name="Rohde M."/>
            <person name="Jarek M."/>
            <person name="Friedl T."/>
            <person name="Seufert S."/>
            <person name="Schumacher M."/>
            <person name="Overmann J."/>
            <person name="Neumann-Schaal M."/>
            <person name="Petersen J."/>
        </authorList>
    </citation>
    <scope>NUCLEOTIDE SEQUENCE [LARGE SCALE GENOMIC DNA]</scope>
    <source>
        <strain evidence="2">PCC 7102</strain>
    </source>
</reference>
<name>A0A3S1IZP5_9CYAN</name>
<evidence type="ECO:0000256" key="1">
    <source>
        <dbReference type="SAM" id="SignalP"/>
    </source>
</evidence>
<proteinExistence type="predicted"/>
<feature type="signal peptide" evidence="1">
    <location>
        <begin position="1"/>
        <end position="22"/>
    </location>
</feature>
<keyword evidence="3" id="KW-1185">Reference proteome</keyword>